<feature type="domain" description="JmjC" evidence="17">
    <location>
        <begin position="2527"/>
        <end position="2736"/>
    </location>
</feature>
<keyword evidence="11" id="KW-0804">Transcription</keyword>
<accession>A0A9J7MN04</accession>
<feature type="compositionally biased region" description="Basic and acidic residues" evidence="16">
    <location>
        <begin position="1841"/>
        <end position="1857"/>
    </location>
</feature>
<evidence type="ECO:0000256" key="6">
    <source>
        <dbReference type="ARBA" id="ARBA00022853"/>
    </source>
</evidence>
<feature type="compositionally biased region" description="Basic and acidic residues" evidence="16">
    <location>
        <begin position="1590"/>
        <end position="1599"/>
    </location>
</feature>
<dbReference type="Pfam" id="PF02389">
    <property type="entry name" value="Cornifin"/>
    <property type="match status" value="1"/>
</dbReference>
<dbReference type="PANTHER" id="PTHR12549:SF38">
    <property type="entry name" value="JMJC DOMAIN-CONTAINING HISTONE DEMETHYLASE 2, ISOFORM A"/>
    <property type="match status" value="1"/>
</dbReference>
<dbReference type="Pfam" id="PF22988">
    <property type="entry name" value="PWWP_KDM3B"/>
    <property type="match status" value="1"/>
</dbReference>
<evidence type="ECO:0000256" key="8">
    <source>
        <dbReference type="ARBA" id="ARBA00023002"/>
    </source>
</evidence>
<feature type="compositionally biased region" description="Low complexity" evidence="16">
    <location>
        <begin position="1261"/>
        <end position="1272"/>
    </location>
</feature>
<feature type="region of interest" description="Disordered" evidence="16">
    <location>
        <begin position="1338"/>
        <end position="1381"/>
    </location>
</feature>
<feature type="compositionally biased region" description="Polar residues" evidence="16">
    <location>
        <begin position="330"/>
        <end position="339"/>
    </location>
</feature>
<evidence type="ECO:0000256" key="5">
    <source>
        <dbReference type="ARBA" id="ARBA00022833"/>
    </source>
</evidence>
<feature type="compositionally biased region" description="Polar residues" evidence="16">
    <location>
        <begin position="439"/>
        <end position="449"/>
    </location>
</feature>
<comment type="catalytic activity">
    <reaction evidence="15">
        <text>N(6),N(6)-dimethyl-L-lysyl(9)-[histone H3] + 2 2-oxoglutarate + 2 O2 = L-lysyl(9)-[histone H3] + 2 formaldehyde + 2 succinate + 2 CO2</text>
        <dbReference type="Rhea" id="RHEA:60188"/>
        <dbReference type="Rhea" id="RHEA-COMP:15541"/>
        <dbReference type="Rhea" id="RHEA-COMP:15546"/>
        <dbReference type="ChEBI" id="CHEBI:15379"/>
        <dbReference type="ChEBI" id="CHEBI:16526"/>
        <dbReference type="ChEBI" id="CHEBI:16810"/>
        <dbReference type="ChEBI" id="CHEBI:16842"/>
        <dbReference type="ChEBI" id="CHEBI:29969"/>
        <dbReference type="ChEBI" id="CHEBI:30031"/>
        <dbReference type="ChEBI" id="CHEBI:61976"/>
        <dbReference type="EC" id="1.14.11.65"/>
    </reaction>
</comment>
<feature type="compositionally biased region" description="Basic residues" evidence="16">
    <location>
        <begin position="1718"/>
        <end position="1735"/>
    </location>
</feature>
<keyword evidence="9" id="KW-0408">Iron</keyword>
<evidence type="ECO:0000256" key="4">
    <source>
        <dbReference type="ARBA" id="ARBA00022771"/>
    </source>
</evidence>
<keyword evidence="12" id="KW-0539">Nucleus</keyword>
<keyword evidence="10" id="KW-0805">Transcription regulation</keyword>
<evidence type="ECO:0000256" key="10">
    <source>
        <dbReference type="ARBA" id="ARBA00023015"/>
    </source>
</evidence>
<feature type="compositionally biased region" description="Low complexity" evidence="16">
    <location>
        <begin position="1342"/>
        <end position="1381"/>
    </location>
</feature>
<feature type="compositionally biased region" description="Basic and acidic residues" evidence="16">
    <location>
        <begin position="460"/>
        <end position="516"/>
    </location>
</feature>
<feature type="compositionally biased region" description="Pro residues" evidence="16">
    <location>
        <begin position="731"/>
        <end position="743"/>
    </location>
</feature>
<name>A0A9J7MN04_BRAFL</name>
<dbReference type="PROSITE" id="PS51184">
    <property type="entry name" value="JMJC"/>
    <property type="match status" value="1"/>
</dbReference>
<feature type="compositionally biased region" description="Low complexity" evidence="16">
    <location>
        <begin position="1858"/>
        <end position="1867"/>
    </location>
</feature>
<dbReference type="SUPFAM" id="SSF51197">
    <property type="entry name" value="Clavaminate synthase-like"/>
    <property type="match status" value="1"/>
</dbReference>
<feature type="compositionally biased region" description="Basic and acidic residues" evidence="16">
    <location>
        <begin position="1820"/>
        <end position="1831"/>
    </location>
</feature>
<feature type="compositionally biased region" description="Basic residues" evidence="16">
    <location>
        <begin position="1806"/>
        <end position="1819"/>
    </location>
</feature>
<feature type="region of interest" description="Disordered" evidence="16">
    <location>
        <begin position="1154"/>
        <end position="1280"/>
    </location>
</feature>
<dbReference type="Pfam" id="PF22989">
    <property type="entry name" value="DUF7030"/>
    <property type="match status" value="1"/>
</dbReference>
<feature type="compositionally biased region" description="Low complexity" evidence="16">
    <location>
        <begin position="1158"/>
        <end position="1179"/>
    </location>
</feature>
<dbReference type="Pfam" id="PF02373">
    <property type="entry name" value="JmjC"/>
    <property type="match status" value="1"/>
</dbReference>
<dbReference type="KEGG" id="bfo:118414209"/>
<dbReference type="InterPro" id="IPR054504">
    <property type="entry name" value="PWWP_KDM3B"/>
</dbReference>
<feature type="compositionally biased region" description="Basic and acidic residues" evidence="16">
    <location>
        <begin position="1671"/>
        <end position="1680"/>
    </location>
</feature>
<evidence type="ECO:0000256" key="14">
    <source>
        <dbReference type="ARBA" id="ARBA00038951"/>
    </source>
</evidence>
<keyword evidence="8" id="KW-0560">Oxidoreductase</keyword>
<feature type="compositionally biased region" description="Basic and acidic residues" evidence="16">
    <location>
        <begin position="1036"/>
        <end position="1052"/>
    </location>
</feature>
<keyword evidence="6" id="KW-0156">Chromatin regulator</keyword>
<feature type="compositionally biased region" description="Polar residues" evidence="16">
    <location>
        <begin position="1180"/>
        <end position="1192"/>
    </location>
</feature>
<feature type="compositionally biased region" description="Basic and acidic residues" evidence="16">
    <location>
        <begin position="2263"/>
        <end position="2278"/>
    </location>
</feature>
<dbReference type="PANTHER" id="PTHR12549">
    <property type="entry name" value="JMJC DOMAIN-CONTAINING HISTONE DEMETHYLATION PROTEIN"/>
    <property type="match status" value="1"/>
</dbReference>
<evidence type="ECO:0000256" key="7">
    <source>
        <dbReference type="ARBA" id="ARBA00022964"/>
    </source>
</evidence>
<dbReference type="GO" id="GO:0006357">
    <property type="term" value="P:regulation of transcription by RNA polymerase II"/>
    <property type="evidence" value="ECO:0000318"/>
    <property type="project" value="GO_Central"/>
</dbReference>
<reference evidence="19" key="2">
    <citation type="submission" date="2025-08" db="UniProtKB">
        <authorList>
            <consortium name="RefSeq"/>
        </authorList>
    </citation>
    <scope>IDENTIFICATION</scope>
    <source>
        <strain evidence="19">S238N-H82</strain>
        <tissue evidence="19">Testes</tissue>
    </source>
</reference>
<keyword evidence="5" id="KW-0862">Zinc</keyword>
<feature type="compositionally biased region" description="Polar residues" evidence="16">
    <location>
        <begin position="845"/>
        <end position="858"/>
    </location>
</feature>
<feature type="compositionally biased region" description="Polar residues" evidence="16">
    <location>
        <begin position="1243"/>
        <end position="1255"/>
    </location>
</feature>
<dbReference type="GeneID" id="118414209"/>
<feature type="region of interest" description="Disordered" evidence="16">
    <location>
        <begin position="1404"/>
        <end position="1433"/>
    </location>
</feature>
<feature type="compositionally biased region" description="Polar residues" evidence="16">
    <location>
        <begin position="368"/>
        <end position="385"/>
    </location>
</feature>
<feature type="compositionally biased region" description="Low complexity" evidence="16">
    <location>
        <begin position="258"/>
        <end position="272"/>
    </location>
</feature>
<feature type="region of interest" description="Disordered" evidence="16">
    <location>
        <begin position="2251"/>
        <end position="2278"/>
    </location>
</feature>
<feature type="compositionally biased region" description="Low complexity" evidence="16">
    <location>
        <begin position="1548"/>
        <end position="1566"/>
    </location>
</feature>
<evidence type="ECO:0000313" key="19">
    <source>
        <dbReference type="RefSeq" id="XP_035673982.1"/>
    </source>
</evidence>
<dbReference type="Gene3D" id="2.60.120.650">
    <property type="entry name" value="Cupin"/>
    <property type="match status" value="1"/>
</dbReference>
<dbReference type="FunFam" id="2.60.120.650:FF:000004">
    <property type="entry name" value="Putative lysine-specific demethylase 3B"/>
    <property type="match status" value="1"/>
</dbReference>
<keyword evidence="18" id="KW-1185">Reference proteome</keyword>
<dbReference type="SMART" id="SM00558">
    <property type="entry name" value="JmjC"/>
    <property type="match status" value="1"/>
</dbReference>
<dbReference type="GO" id="GO:0000785">
    <property type="term" value="C:chromatin"/>
    <property type="evidence" value="ECO:0000318"/>
    <property type="project" value="GO_Central"/>
</dbReference>
<dbReference type="OrthoDB" id="1667110at2759"/>
<evidence type="ECO:0000256" key="9">
    <source>
        <dbReference type="ARBA" id="ARBA00023004"/>
    </source>
</evidence>
<feature type="compositionally biased region" description="Polar residues" evidence="16">
    <location>
        <begin position="617"/>
        <end position="626"/>
    </location>
</feature>
<feature type="compositionally biased region" description="Basic and acidic residues" evidence="16">
    <location>
        <begin position="630"/>
        <end position="648"/>
    </location>
</feature>
<feature type="compositionally biased region" description="Pro residues" evidence="16">
    <location>
        <begin position="753"/>
        <end position="807"/>
    </location>
</feature>
<dbReference type="GO" id="GO:0000118">
    <property type="term" value="C:histone deacetylase complex"/>
    <property type="evidence" value="ECO:0000318"/>
    <property type="project" value="GO_Central"/>
</dbReference>
<keyword evidence="4" id="KW-0863">Zinc-finger</keyword>
<dbReference type="GO" id="GO:0032454">
    <property type="term" value="F:histone H3K9 demethylase activity"/>
    <property type="evidence" value="ECO:0000318"/>
    <property type="project" value="GO_Central"/>
</dbReference>
<evidence type="ECO:0000259" key="17">
    <source>
        <dbReference type="PROSITE" id="PS51184"/>
    </source>
</evidence>
<gene>
    <name evidence="19" type="primary">LOC118414209</name>
</gene>
<keyword evidence="7" id="KW-0223">Dioxygenase</keyword>
<feature type="region of interest" description="Disordered" evidence="16">
    <location>
        <begin position="696"/>
        <end position="862"/>
    </location>
</feature>
<evidence type="ECO:0000256" key="2">
    <source>
        <dbReference type="ARBA" id="ARBA00004123"/>
    </source>
</evidence>
<sequence length="2782" mass="309354">MMEERKELVGKRFLCVSGGGKLKFSRISEWEWKSGVIRAVSHKPEDQKHPDFSVYVEFDDRDWEQREWLKVYEGGFQVFLVEKTLVWGQRRGISKSAILWPALAFSYLVDKVSLGQGGRCVLEFLHDRVRDFVQHEETRPYQEEEDGLQPALRDYPHVLAEIKDWVKEQKVQDILLRAPYSLTGYRVKVYRLDSATQWFTAVISSHNPLSRELTVMNDTVLETHEVDPALVQMTFLDDVLESLLKGENVGITPRRRSCTQSVTSTSSQNSSNPHYTRTRSGQPPTAAYSPSARQTEPSKTRKPRRKGSDSSLPPDLDLDKQDKTEKAVTIESSSRQRNPMTKMRKRKSSESMSTEERKQDSPQKRARSQSTSDDGTMEQCQAQTDITDRDQKPKASVGEKGRAKSRTRPPPKKKKELEKMESNTGSETEVEVDCAKYMNSETDTSTASPAQEDVGSQRPSIEELDPKVIDPTEEKFSKSHGKEEDVIDTRQEGTVRISEGTKTHQESRTFAEKRLQISESPRLSNRPRIQEKPGKVEDLRLNEKQIRKEEDPRDRDEVAKGEEIKLQAEHKRQEEQKLLQQRPIAEQTLESKRCQEFPVPTTANMEKIILQTNRSINKPSPVTTANPILDEGKGKGFHPVEPKTKQDSQKSPLVVDKNEQVRVWRDPSLEKSKEVEVTHISSIQHQHLVHNQTRAFSRQGTTSSHHHGPQANSHGSSASHSHMLSSAHPHIPSPTHPHVPSPAHPHVQSPSHPHVPSPSHPHVPSPSHPHVPSPAHPHVPSPAHPHIPSPAHPHVPSPAHPHVPSPAHPHVSSPAHPHVPSPANPHVPSAAHPHTPSPAHAHPSLQQSPHSTVSSNPPHTDIGRLQQHQLTSMLAYPYYQAYLMANPASLAHHLLRNPNGIPSIHLDHPYAAKNLAIMAQQQQQLQQMGLPGISHQALLAQHPQLQGLSPAQLQMAWQHTYAQQPWLRQTPADFERERERLIRETQQRCPSASAVLHKPYPDPLRPQPSKPSYVSVTPPGNFHGQPTRPQPTTAKGLEHDRAPKPPERRQQHDSLAMPRPASAVPDASRKMYGMHPSSTMATTLSSLFPAKSEGLSLRAEGLNRIEGRPAGSLVKLESSSTPCAFQHTSAFKATKSAFNYDPVLPPGYRPFPHSTRMSPSITSSVIHSSAAGSTSSHGSQAQDIGTGSQQKTKVPAEESAVQDKVSARMPPSEQSPLPPVPPLVKRLPESAQPEKPQAVVKTETPSSRGSHSTPVVQHYISQGPSSHSSSVSTGHKEEGGKGQLFCCPPPLTSPRPVSTLATASKTQKTTVAIQTNDDPSLDIASAHQLSHAMMQSLDGTQSNLHPSSTTTSSLSQQNSYHMSQAPSSATAPSTSYGSSSNPISHLSVIVSQPSVIVQNPVGDAKAPITSLSPQKRNNPHTNHPTTKKQRARVSKSQLFPVASSGSHEPLNLKAFEARSPFEEQFKSFIAQTSPPASKSPGSHSFSAMVMSEKLKQERPEGTSTSVIMSPSGEMIRMQSTVDRSRQISAKLQKFESRVNATPKEHIPNGTSGSDSDSSNSNLSPNKSGHHKIKKAWLERHSGEDSNNSHSPEDGERGKDIANSGEKTQTLCSRINEVIRQCYINMAESPVKEVIGRNASIKLNPSDAIARSLDFEQQNGNVEMSQWTLPESNRRKQDMSKQKVPADCASNTPTLGEDEGAGDPGCRNGEDPTADNNKHKLRKKNAGISYLKKHRGQASSPDRKWSGKKSSLDARCCHKPKPCGCTPENQAEAAKKTGEGGKVKKEDSRNRMRLEEEEGEEDGGTSTRKKPNGQIKKRKSEIKEEGASEEPVKKKRGRKKKIKEEPTDFPEENSKPEKSTSATNTTSNKRQEVACLLTMSQAHQKYSKTRLMKLGLSFTQDGPCSDVTPKLMKCRECRMSAAQKIKKGMNIFCRFYAFRRLKYSQKGFLMVGGFCDPDDCGKGDMDLWIPHWKDVEPALRVDEAKYIITLVGDKFCELVTSEQVAKNWGVNDAKPVWKRAVTGVRELCDQCDTTLFNIHWVCEKCGFVVCLDCFRARKNTPLTDEELDDDDPWLECIKHQHHRPENLMLTQIIPGTALDDLRELIHEIRDKWSIKSNCLCLGRKRSSGGQNGISQLLWNAALEMDAKRDRQEKERGLSSSFCSTLPSSTLHGAKDNQGPPVSVGGDTDLSSTSGSLPRQDTAKQSPPAAPAFGLHTLADVANMQCKLNAEASRQGDTDLDFSTSLEKACTKAFQNSKSTEGDSSADRTSKSCLKEETGGTVKDTKELSNEAIGCKTLRELLTQKAESYDLGKKANAFAPVSGQKRSRLITSTLDEIISTVVEQSIPMIHSPTAKKGTSMHQTPVYDAVVPSVDEPVPRHTLTETSVWFPDVPHSWLCEGRLLRLHDPKNSNNLKLFQEQWKRGMPVLVSGVNKYLNSNIWRPEAFSREFGELENDLVNCRNGNVIPNIAMKKFWDGFEDIPKRLKDEETGDTMLLKLKDWPPGEDFSEMLPRRFQDLMQALPLPEYTCRTGKLNLASRLPDFFVRPDLGPKMYNAYGSAAHPSEGTTNLHLDISDAVNVMVYVGIPNSDDEGNSSIDYEREALKAIDDADCDDIMRRRVRETAEKPGALWHIYCAKDAPKIRDFLIKVGEEQGEDSPEDHDPIHDQSWYLDSELRRRLYQEHGVEGWTIVQCLGDAVFIPGGAPHQVRNLHSCIKVAEDFVSPEHVSHCFRLTQEFRKLSDTHTNHEDKLQIKNIIYHAIKDSVSCLKYYEENVPLDSLSASQ</sequence>
<feature type="compositionally biased region" description="Basic and acidic residues" evidence="16">
    <location>
        <begin position="1740"/>
        <end position="1755"/>
    </location>
</feature>
<dbReference type="GO" id="GO:0031490">
    <property type="term" value="F:chromatin DNA binding"/>
    <property type="evidence" value="ECO:0000318"/>
    <property type="project" value="GO_Central"/>
</dbReference>
<feature type="compositionally biased region" description="Basic and acidic residues" evidence="16">
    <location>
        <begin position="1772"/>
        <end position="1793"/>
    </location>
</feature>
<feature type="compositionally biased region" description="Polar residues" evidence="16">
    <location>
        <begin position="2251"/>
        <end position="2261"/>
    </location>
</feature>
<evidence type="ECO:0000256" key="15">
    <source>
        <dbReference type="ARBA" id="ARBA00047648"/>
    </source>
</evidence>
<feature type="compositionally biased region" description="Low complexity" evidence="16">
    <location>
        <begin position="826"/>
        <end position="844"/>
    </location>
</feature>
<dbReference type="Proteomes" id="UP000001554">
    <property type="component" value="Chromosome 4"/>
</dbReference>
<feature type="region of interest" description="Disordered" evidence="16">
    <location>
        <begin position="254"/>
        <end position="584"/>
    </location>
</feature>
<feature type="compositionally biased region" description="Basic and acidic residues" evidence="16">
    <location>
        <begin position="317"/>
        <end position="328"/>
    </location>
</feature>
<organism evidence="18 19">
    <name type="scientific">Branchiostoma floridae</name>
    <name type="common">Florida lancelet</name>
    <name type="synonym">Amphioxus</name>
    <dbReference type="NCBI Taxonomy" id="7739"/>
    <lineage>
        <taxon>Eukaryota</taxon>
        <taxon>Metazoa</taxon>
        <taxon>Chordata</taxon>
        <taxon>Cephalochordata</taxon>
        <taxon>Leptocardii</taxon>
        <taxon>Amphioxiformes</taxon>
        <taxon>Branchiostomatidae</taxon>
        <taxon>Branchiostoma</taxon>
    </lineage>
</organism>
<dbReference type="EC" id="1.14.11.65" evidence="14"/>
<comment type="subcellular location">
    <subcellularLocation>
        <location evidence="2">Nucleus</location>
    </subcellularLocation>
</comment>
<evidence type="ECO:0000256" key="11">
    <source>
        <dbReference type="ARBA" id="ARBA00023163"/>
    </source>
</evidence>
<feature type="region of interest" description="Disordered" evidence="16">
    <location>
        <begin position="1533"/>
        <end position="1604"/>
    </location>
</feature>
<keyword evidence="3" id="KW-0479">Metal-binding</keyword>
<feature type="region of interest" description="Disordered" evidence="16">
    <location>
        <begin position="2167"/>
        <end position="2209"/>
    </location>
</feature>
<dbReference type="RefSeq" id="XP_035673982.1">
    <property type="nucleotide sequence ID" value="XM_035818089.1"/>
</dbReference>
<feature type="compositionally biased region" description="Basic and acidic residues" evidence="16">
    <location>
        <begin position="354"/>
        <end position="363"/>
    </location>
</feature>
<dbReference type="GO" id="GO:0003712">
    <property type="term" value="F:transcription coregulator activity"/>
    <property type="evidence" value="ECO:0000318"/>
    <property type="project" value="GO_Central"/>
</dbReference>
<protein>
    <recommendedName>
        <fullName evidence="14">[histone H3]-dimethyl-L-lysine(9) demethylase</fullName>
        <ecNumber evidence="14">1.14.11.65</ecNumber>
    </recommendedName>
</protein>
<evidence type="ECO:0000256" key="1">
    <source>
        <dbReference type="ARBA" id="ARBA00001954"/>
    </source>
</evidence>
<evidence type="ECO:0000313" key="18">
    <source>
        <dbReference type="Proteomes" id="UP000001554"/>
    </source>
</evidence>
<evidence type="ECO:0000256" key="12">
    <source>
        <dbReference type="ARBA" id="ARBA00023242"/>
    </source>
</evidence>
<feature type="compositionally biased region" description="Basic and acidic residues" evidence="16">
    <location>
        <begin position="386"/>
        <end position="402"/>
    </location>
</feature>
<dbReference type="OMA" id="WKRELPI"/>
<dbReference type="InterPro" id="IPR003347">
    <property type="entry name" value="JmjC_dom"/>
</dbReference>
<dbReference type="InterPro" id="IPR054503">
    <property type="entry name" value="KDM3AB_Tudor"/>
</dbReference>
<feature type="region of interest" description="Disordered" evidence="16">
    <location>
        <begin position="617"/>
        <end position="659"/>
    </location>
</feature>
<feature type="compositionally biased region" description="Basic and acidic residues" evidence="16">
    <location>
        <begin position="1533"/>
        <end position="1546"/>
    </location>
</feature>
<feature type="compositionally biased region" description="Polar residues" evidence="16">
    <location>
        <begin position="273"/>
        <end position="283"/>
    </location>
</feature>
<feature type="compositionally biased region" description="Basic residues" evidence="16">
    <location>
        <begin position="403"/>
        <end position="414"/>
    </location>
</feature>
<feature type="compositionally biased region" description="Polar residues" evidence="16">
    <location>
        <begin position="1409"/>
        <end position="1424"/>
    </location>
</feature>
<comment type="similarity">
    <text evidence="13">Belongs to the JHDM2 histone demethylase family.</text>
</comment>
<feature type="compositionally biased region" description="Low complexity" evidence="16">
    <location>
        <begin position="711"/>
        <end position="730"/>
    </location>
</feature>
<evidence type="ECO:0000256" key="3">
    <source>
        <dbReference type="ARBA" id="ARBA00022723"/>
    </source>
</evidence>
<comment type="cofactor">
    <cofactor evidence="1">
        <name>Fe(2+)</name>
        <dbReference type="ChEBI" id="CHEBI:29033"/>
    </cofactor>
</comment>
<evidence type="ECO:0000256" key="13">
    <source>
        <dbReference type="ARBA" id="ARBA00037987"/>
    </source>
</evidence>
<dbReference type="InterPro" id="IPR054294">
    <property type="entry name" value="DUF7030"/>
</dbReference>
<feature type="compositionally biased region" description="Basic and acidic residues" evidence="16">
    <location>
        <begin position="528"/>
        <end position="577"/>
    </location>
</feature>
<reference evidence="18" key="1">
    <citation type="journal article" date="2020" name="Nat. Ecol. Evol.">
        <title>Deeply conserved synteny resolves early events in vertebrate evolution.</title>
        <authorList>
            <person name="Simakov O."/>
            <person name="Marletaz F."/>
            <person name="Yue J.X."/>
            <person name="O'Connell B."/>
            <person name="Jenkins J."/>
            <person name="Brandt A."/>
            <person name="Calef R."/>
            <person name="Tung C.H."/>
            <person name="Huang T.K."/>
            <person name="Schmutz J."/>
            <person name="Satoh N."/>
            <person name="Yu J.K."/>
            <person name="Putnam N.H."/>
            <person name="Green R.E."/>
            <person name="Rokhsar D.S."/>
        </authorList>
    </citation>
    <scope>NUCLEOTIDE SEQUENCE [LARGE SCALE GENOMIC DNA]</scope>
    <source>
        <strain evidence="18">S238N-H82</strain>
    </source>
</reference>
<feature type="region of interest" description="Disordered" evidence="16">
    <location>
        <begin position="1667"/>
        <end position="1867"/>
    </location>
</feature>
<dbReference type="GO" id="GO:0008270">
    <property type="term" value="F:zinc ion binding"/>
    <property type="evidence" value="ECO:0007669"/>
    <property type="project" value="UniProtKB-KW"/>
</dbReference>
<evidence type="ECO:0000256" key="16">
    <source>
        <dbReference type="SAM" id="MobiDB-lite"/>
    </source>
</evidence>
<dbReference type="Pfam" id="PF22987">
    <property type="entry name" value="Tudor_KDM3B"/>
    <property type="match status" value="1"/>
</dbReference>
<feature type="region of interest" description="Disordered" evidence="16">
    <location>
        <begin position="984"/>
        <end position="1073"/>
    </location>
</feature>
<proteinExistence type="inferred from homology"/>
<dbReference type="GO" id="GO:0140683">
    <property type="term" value="F:histone H3K9me/H3K9me2 demethylase activity"/>
    <property type="evidence" value="ECO:0007669"/>
    <property type="project" value="UniProtKB-EC"/>
</dbReference>
<dbReference type="InterPro" id="IPR045109">
    <property type="entry name" value="LSDs-like"/>
</dbReference>
<feature type="compositionally biased region" description="Low complexity" evidence="16">
    <location>
        <begin position="2183"/>
        <end position="2195"/>
    </location>
</feature>